<dbReference type="Ensembl" id="ENSPMRT00000030549.1">
    <property type="protein sequence ID" value="ENSPMRP00000028798.1"/>
    <property type="gene ID" value="ENSPMRG00000018623.1"/>
</dbReference>
<organism evidence="2 3">
    <name type="scientific">Podarcis muralis</name>
    <name type="common">Wall lizard</name>
    <name type="synonym">Lacerta muralis</name>
    <dbReference type="NCBI Taxonomy" id="64176"/>
    <lineage>
        <taxon>Eukaryota</taxon>
        <taxon>Metazoa</taxon>
        <taxon>Chordata</taxon>
        <taxon>Craniata</taxon>
        <taxon>Vertebrata</taxon>
        <taxon>Euteleostomi</taxon>
        <taxon>Lepidosauria</taxon>
        <taxon>Squamata</taxon>
        <taxon>Bifurcata</taxon>
        <taxon>Unidentata</taxon>
        <taxon>Episquamata</taxon>
        <taxon>Laterata</taxon>
        <taxon>Lacertibaenia</taxon>
        <taxon>Lacertidae</taxon>
        <taxon>Podarcis</taxon>
    </lineage>
</organism>
<dbReference type="GeneTree" id="ENSGT00390000017639"/>
<dbReference type="GO" id="GO:0000776">
    <property type="term" value="C:kinetochore"/>
    <property type="evidence" value="ECO:0007669"/>
    <property type="project" value="InterPro"/>
</dbReference>
<evidence type="ECO:0000256" key="1">
    <source>
        <dbReference type="SAM" id="Coils"/>
    </source>
</evidence>
<feature type="coiled-coil region" evidence="1">
    <location>
        <begin position="144"/>
        <end position="270"/>
    </location>
</feature>
<evidence type="ECO:0000313" key="2">
    <source>
        <dbReference type="Ensembl" id="ENSPMRP00000028798.1"/>
    </source>
</evidence>
<sequence length="469" mass="53411">MLPRKEEGQRGICTSIICDNWTLQRTIFAGSFLKRDLISDLGEGGDEKGKNGLTMRYDITGMRSNDSLICWRSGIIPLLARVKDALAFESQAQYGVEADLPPQVLAEHAVSTRHAHKFMLMQLQVLKFCLDFLDSGLCVENASKSSVRQEVAEAKQEWKKLKAEYQQQVESIQKDVPQLLLKLEQAWNRAQLLEEALQRYQDKKLEMEEKARSAQKRQQKEQDALYEQQRRLEERMAELQGSLQAQREELQQLRRELEEEERQACAWQEEVQRISDFRSLLETLQGVRLLSESKSDLEFELISPAQPGAATPHALKLRLHWRDDGSVMLQSDSPFFPPSLVLPEGTCGNIRAIVLELQNSYFQQAQLLAEIELLHSCPLRRDLRCGTGWNISVPWTSTLLSLPERLLLPLPVQGEERFGTRTSLRSCSPCLYPGEGEETLPGTAAFSFLVLAHFSSFPLNPWSLLMALS</sequence>
<name>A0A670JUF3_PODMU</name>
<accession>A0A670JUF3</accession>
<dbReference type="Pfam" id="PF15556">
    <property type="entry name" value="Zwint"/>
    <property type="match status" value="1"/>
</dbReference>
<proteinExistence type="predicted"/>
<keyword evidence="3" id="KW-1185">Reference proteome</keyword>
<dbReference type="PANTHER" id="PTHR31504:SF1">
    <property type="entry name" value="ZW10 INTERACTOR"/>
    <property type="match status" value="1"/>
</dbReference>
<protein>
    <recommendedName>
        <fullName evidence="4">ZW10 interacting kinetochore protein</fullName>
    </recommendedName>
</protein>
<dbReference type="PANTHER" id="PTHR31504">
    <property type="entry name" value="ZW10 INTERACTOR ZWINT"/>
    <property type="match status" value="1"/>
</dbReference>
<reference evidence="2 3" key="1">
    <citation type="journal article" date="2019" name="Proc. Natl. Acad. Sci. U.S.A.">
        <title>Regulatory changes in pterin and carotenoid genes underlie balanced color polymorphisms in the wall lizard.</title>
        <authorList>
            <person name="Andrade P."/>
            <person name="Pinho C."/>
            <person name="Perez I de Lanuza G."/>
            <person name="Afonso S."/>
            <person name="Brejcha J."/>
            <person name="Rubin C.J."/>
            <person name="Wallerman O."/>
            <person name="Pereira P."/>
            <person name="Sabatino S.J."/>
            <person name="Bellati A."/>
            <person name="Pellitteri-Rosa D."/>
            <person name="Bosakova Z."/>
            <person name="Bunikis I."/>
            <person name="Carretero M.A."/>
            <person name="Feiner N."/>
            <person name="Marsik P."/>
            <person name="Pauperio F."/>
            <person name="Salvi D."/>
            <person name="Soler L."/>
            <person name="While G.M."/>
            <person name="Uller T."/>
            <person name="Font E."/>
            <person name="Andersson L."/>
            <person name="Carneiro M."/>
        </authorList>
    </citation>
    <scope>NUCLEOTIDE SEQUENCE</scope>
</reference>
<reference evidence="2" key="3">
    <citation type="submission" date="2025-09" db="UniProtKB">
        <authorList>
            <consortium name="Ensembl"/>
        </authorList>
    </citation>
    <scope>IDENTIFICATION</scope>
</reference>
<reference evidence="2" key="2">
    <citation type="submission" date="2025-08" db="UniProtKB">
        <authorList>
            <consortium name="Ensembl"/>
        </authorList>
    </citation>
    <scope>IDENTIFICATION</scope>
</reference>
<dbReference type="AlphaFoldDB" id="A0A670JUF3"/>
<dbReference type="Proteomes" id="UP000472272">
    <property type="component" value="Chromosome 17"/>
</dbReference>
<keyword evidence="1" id="KW-0175">Coiled coil</keyword>
<dbReference type="InterPro" id="IPR029092">
    <property type="entry name" value="Zwint-1"/>
</dbReference>
<evidence type="ECO:0000313" key="3">
    <source>
        <dbReference type="Proteomes" id="UP000472272"/>
    </source>
</evidence>
<evidence type="ECO:0008006" key="4">
    <source>
        <dbReference type="Google" id="ProtNLM"/>
    </source>
</evidence>